<dbReference type="GeneID" id="54555573"/>
<feature type="region of interest" description="Disordered" evidence="3">
    <location>
        <begin position="1"/>
        <end position="290"/>
    </location>
</feature>
<evidence type="ECO:0000256" key="1">
    <source>
        <dbReference type="ARBA" id="ARBA00004123"/>
    </source>
</evidence>
<protein>
    <recommendedName>
        <fullName evidence="4">RanBD1 domain-containing protein</fullName>
    </recommendedName>
</protein>
<proteinExistence type="predicted"/>
<gene>
    <name evidence="5" type="ORF">EI97DRAFT_494599</name>
</gene>
<dbReference type="EMBL" id="ML986496">
    <property type="protein sequence ID" value="KAF2275684.1"/>
    <property type="molecule type" value="Genomic_DNA"/>
</dbReference>
<feature type="compositionally biased region" description="Basic and acidic residues" evidence="3">
    <location>
        <begin position="225"/>
        <end position="235"/>
    </location>
</feature>
<comment type="subcellular location">
    <subcellularLocation>
        <location evidence="1">Nucleus</location>
    </subcellularLocation>
</comment>
<dbReference type="Gene3D" id="2.30.29.30">
    <property type="entry name" value="Pleckstrin-homology domain (PH domain)/Phosphotyrosine-binding domain (PTB)"/>
    <property type="match status" value="1"/>
</dbReference>
<dbReference type="SMART" id="SM00160">
    <property type="entry name" value="RanBD"/>
    <property type="match status" value="1"/>
</dbReference>
<feature type="compositionally biased region" description="Low complexity" evidence="3">
    <location>
        <begin position="73"/>
        <end position="87"/>
    </location>
</feature>
<feature type="compositionally biased region" description="Acidic residues" evidence="3">
    <location>
        <begin position="413"/>
        <end position="428"/>
    </location>
</feature>
<dbReference type="InterPro" id="IPR000156">
    <property type="entry name" value="Ran_bind_dom"/>
</dbReference>
<dbReference type="InterPro" id="IPR011993">
    <property type="entry name" value="PH-like_dom_sf"/>
</dbReference>
<reference evidence="5" key="1">
    <citation type="journal article" date="2020" name="Stud. Mycol.">
        <title>101 Dothideomycetes genomes: a test case for predicting lifestyles and emergence of pathogens.</title>
        <authorList>
            <person name="Haridas S."/>
            <person name="Albert R."/>
            <person name="Binder M."/>
            <person name="Bloem J."/>
            <person name="Labutti K."/>
            <person name="Salamov A."/>
            <person name="Andreopoulos B."/>
            <person name="Baker S."/>
            <person name="Barry K."/>
            <person name="Bills G."/>
            <person name="Bluhm B."/>
            <person name="Cannon C."/>
            <person name="Castanera R."/>
            <person name="Culley D."/>
            <person name="Daum C."/>
            <person name="Ezra D."/>
            <person name="Gonzalez J."/>
            <person name="Henrissat B."/>
            <person name="Kuo A."/>
            <person name="Liang C."/>
            <person name="Lipzen A."/>
            <person name="Lutzoni F."/>
            <person name="Magnuson J."/>
            <person name="Mondo S."/>
            <person name="Nolan M."/>
            <person name="Ohm R."/>
            <person name="Pangilinan J."/>
            <person name="Park H.-J."/>
            <person name="Ramirez L."/>
            <person name="Alfaro M."/>
            <person name="Sun H."/>
            <person name="Tritt A."/>
            <person name="Yoshinaga Y."/>
            <person name="Zwiers L.-H."/>
            <person name="Turgeon B."/>
            <person name="Goodwin S."/>
            <person name="Spatafora J."/>
            <person name="Crous P."/>
            <person name="Grigoriev I."/>
        </authorList>
    </citation>
    <scope>NUCLEOTIDE SEQUENCE</scope>
    <source>
        <strain evidence="5">CBS 379.55</strain>
    </source>
</reference>
<dbReference type="PANTHER" id="PTHR23138">
    <property type="entry name" value="RAN BINDING PROTEIN"/>
    <property type="match status" value="1"/>
</dbReference>
<dbReference type="RefSeq" id="XP_033653223.1">
    <property type="nucleotide sequence ID" value="XM_033802398.1"/>
</dbReference>
<organism evidence="5 6">
    <name type="scientific">Westerdykella ornata</name>
    <dbReference type="NCBI Taxonomy" id="318751"/>
    <lineage>
        <taxon>Eukaryota</taxon>
        <taxon>Fungi</taxon>
        <taxon>Dikarya</taxon>
        <taxon>Ascomycota</taxon>
        <taxon>Pezizomycotina</taxon>
        <taxon>Dothideomycetes</taxon>
        <taxon>Pleosporomycetidae</taxon>
        <taxon>Pleosporales</taxon>
        <taxon>Sporormiaceae</taxon>
        <taxon>Westerdykella</taxon>
    </lineage>
</organism>
<feature type="region of interest" description="Disordered" evidence="3">
    <location>
        <begin position="319"/>
        <end position="343"/>
    </location>
</feature>
<dbReference type="PANTHER" id="PTHR23138:SF142">
    <property type="entry name" value="RAN-BINDING PROTEIN 3B-RELATED"/>
    <property type="match status" value="1"/>
</dbReference>
<dbReference type="OrthoDB" id="185618at2759"/>
<feature type="region of interest" description="Disordered" evidence="3">
    <location>
        <begin position="397"/>
        <end position="463"/>
    </location>
</feature>
<accession>A0A6A6JHK7</accession>
<dbReference type="PROSITE" id="PS50196">
    <property type="entry name" value="RANBD1"/>
    <property type="match status" value="1"/>
</dbReference>
<keyword evidence="6" id="KW-1185">Reference proteome</keyword>
<evidence type="ECO:0000313" key="6">
    <source>
        <dbReference type="Proteomes" id="UP000800097"/>
    </source>
</evidence>
<sequence length="577" mass="59982">MAGSLERPVSPKPAPAQAATGFNIPASPTGSARSSDSEGKPVRKKLKETRIDAQGSAERPPSSDRPMHDVTNGTGTATAGDNISSESESGRGRLRRKRSREDFEEDDKDKPVEKKKERHVRKKSRDVTSPAPAILEGAEMSAKSAVDPIKEHDADETMAAESKTLQNSSPEARATPEAGASDKDATRTSPKNKRTHDQTKTEENDSELGNAEKGARAADTAPEEPSAKRPREKSEVQTAEVADEGKTKIPPGSGFANVSAASPFASLSPKKPSAGEKAPQDLPQTSDEKFKSSGFRSFAASSASPFGAIAASAKSPFGAAAGGSKLTSFASPSATSVPAASGFGSLAGSATKSGFGGATSGATAGSVFGGALGQSGFSGLGASKGGLSSFASPGAGTIVGLSKKPNRPFGAAADDDEEGSGDEDEGSSDGEASDKEEAEKSKQGEQEKRSFVAHEALETGEEGEDTIWSARAKLYIFRGKDGWQERGAGVVKLNVAQEGPRNPRFILRADGTHRLLLNARVRADLKFGTTEGTQPEDGKLFFAAPTTDGQVLTHLLKMKPENAKALWKEVLGVKADL</sequence>
<dbReference type="Pfam" id="PF00638">
    <property type="entry name" value="Ran_BP1"/>
    <property type="match status" value="1"/>
</dbReference>
<feature type="compositionally biased region" description="Basic and acidic residues" evidence="3">
    <location>
        <begin position="432"/>
        <end position="457"/>
    </location>
</feature>
<dbReference type="InterPro" id="IPR045255">
    <property type="entry name" value="RanBP1-like"/>
</dbReference>
<name>A0A6A6JHK7_WESOR</name>
<feature type="domain" description="RanBD1" evidence="4">
    <location>
        <begin position="457"/>
        <end position="527"/>
    </location>
</feature>
<dbReference type="SUPFAM" id="SSF50729">
    <property type="entry name" value="PH domain-like"/>
    <property type="match status" value="1"/>
</dbReference>
<keyword evidence="2" id="KW-0539">Nucleus</keyword>
<evidence type="ECO:0000256" key="3">
    <source>
        <dbReference type="SAM" id="MobiDB-lite"/>
    </source>
</evidence>
<dbReference type="AlphaFoldDB" id="A0A6A6JHK7"/>
<evidence type="ECO:0000259" key="4">
    <source>
        <dbReference type="PROSITE" id="PS50196"/>
    </source>
</evidence>
<dbReference type="GO" id="GO:0005634">
    <property type="term" value="C:nucleus"/>
    <property type="evidence" value="ECO:0007669"/>
    <property type="project" value="UniProtKB-SubCell"/>
</dbReference>
<evidence type="ECO:0000313" key="5">
    <source>
        <dbReference type="EMBL" id="KAF2275684.1"/>
    </source>
</evidence>
<dbReference type="Proteomes" id="UP000800097">
    <property type="component" value="Unassembled WGS sequence"/>
</dbReference>
<evidence type="ECO:0000256" key="2">
    <source>
        <dbReference type="ARBA" id="ARBA00023242"/>
    </source>
</evidence>